<dbReference type="Proteomes" id="UP001589834">
    <property type="component" value="Unassembled WGS sequence"/>
</dbReference>
<evidence type="ECO:0000313" key="2">
    <source>
        <dbReference type="Proteomes" id="UP001589834"/>
    </source>
</evidence>
<proteinExistence type="predicted"/>
<reference evidence="1 2" key="1">
    <citation type="submission" date="2024-09" db="EMBL/GenBank/DDBJ databases">
        <authorList>
            <person name="Sun Q."/>
            <person name="Mori K."/>
        </authorList>
    </citation>
    <scope>NUCLEOTIDE SEQUENCE [LARGE SCALE GENOMIC DNA]</scope>
    <source>
        <strain evidence="1 2">NCAIM B.02336</strain>
    </source>
</reference>
<keyword evidence="2" id="KW-1185">Reference proteome</keyword>
<dbReference type="RefSeq" id="WP_377483990.1">
    <property type="nucleotide sequence ID" value="NZ_JBHLTN010000029.1"/>
</dbReference>
<accession>A0ABV6PV95</accession>
<dbReference type="EMBL" id="JBHLTN010000029">
    <property type="protein sequence ID" value="MFC0593746.1"/>
    <property type="molecule type" value="Genomic_DNA"/>
</dbReference>
<protein>
    <submittedName>
        <fullName evidence="1">Uncharacterized protein</fullName>
    </submittedName>
</protein>
<organism evidence="1 2">
    <name type="scientific">Ottowia pentelensis</name>
    <dbReference type="NCBI Taxonomy" id="511108"/>
    <lineage>
        <taxon>Bacteria</taxon>
        <taxon>Pseudomonadati</taxon>
        <taxon>Pseudomonadota</taxon>
        <taxon>Betaproteobacteria</taxon>
        <taxon>Burkholderiales</taxon>
        <taxon>Comamonadaceae</taxon>
        <taxon>Ottowia</taxon>
    </lineage>
</organism>
<comment type="caution">
    <text evidence="1">The sequence shown here is derived from an EMBL/GenBank/DDBJ whole genome shotgun (WGS) entry which is preliminary data.</text>
</comment>
<sequence length="502" mass="56088">MTTWDRFLEFPWQTDHPCLDESDLAIHPAPEYASSEVLVAALYRRIGMSDLKERDVPILGRELMRRLEAHKRPEDASLGAEAWSRVLQGAVQSPKLPNQSQKRFLQLTPLVPEAARVSGSARLSGQPWSPGNLIERMVMMGSPSRADADALWQELFDALSVNSSDDVWARWLEGELVAWRPDDAQWALVPIKDSSWPSSFHNEKPPESYPARQFCRDLVAVLRVKDQMTRRQWITLLESVLRIGAAAHVLWLCEVNCLGWTYVRSAMRGGEAPPTIYPKRISYFRYGTAALDRAKETVARYLDARMNINAVLWGLEKIGSPFEIPLSTQDGWEALRAAVNQHKAALIGLDLAEKVNDLGESEAKVLNCSKGIGMNMLEFIRHAAGQRQTAQEVMRGYDQGYCIRKRSNDPRSRWIVAMGPVAVIAMAHCCLFETGGARSVHRLCEHLARYGIVIGSDEVASSDLGHQLRLLSLVLDSPDAESGMLVLPPFDTRAAARPGDRA</sequence>
<name>A0ABV6PV95_9BURK</name>
<evidence type="ECO:0000313" key="1">
    <source>
        <dbReference type="EMBL" id="MFC0593746.1"/>
    </source>
</evidence>
<gene>
    <name evidence="1" type="ORF">ACFFGG_14430</name>
</gene>